<accession>T0ZC64</accession>
<dbReference type="EMBL" id="AUZY01013121">
    <property type="protein sequence ID" value="EQD26564.1"/>
    <property type="molecule type" value="Genomic_DNA"/>
</dbReference>
<feature type="non-terminal residue" evidence="1">
    <location>
        <position position="186"/>
    </location>
</feature>
<feature type="non-terminal residue" evidence="1">
    <location>
        <position position="1"/>
    </location>
</feature>
<organism evidence="1">
    <name type="scientific">mine drainage metagenome</name>
    <dbReference type="NCBI Taxonomy" id="410659"/>
    <lineage>
        <taxon>unclassified sequences</taxon>
        <taxon>metagenomes</taxon>
        <taxon>ecological metagenomes</taxon>
    </lineage>
</organism>
<evidence type="ECO:0000313" key="1">
    <source>
        <dbReference type="EMBL" id="EQD26564.1"/>
    </source>
</evidence>
<gene>
    <name evidence="1" type="ORF">B1B_19535</name>
</gene>
<comment type="caution">
    <text evidence="1">The sequence shown here is derived from an EMBL/GenBank/DDBJ whole genome shotgun (WGS) entry which is preliminary data.</text>
</comment>
<dbReference type="AlphaFoldDB" id="T0ZC64"/>
<proteinExistence type="predicted"/>
<sequence length="186" mass="19908">TATAALAQCNPLTYLGSYLDACADAGGRPPSGPALARFFPWAAGEADLSVWGLPSPGPAPSSTSHRYCARDFSAADLEVVRRLTTTLPHRSAIAAGLCAELGWRRLDGRPKEMSARVALLRMERDGLITLPPPRNPNGNGHILRYAKPDLKWIKPAPPSLPALGRIELVVVDTPAASRRWRGLIAS</sequence>
<name>T0ZC64_9ZZZZ</name>
<reference evidence="1" key="1">
    <citation type="submission" date="2013-08" db="EMBL/GenBank/DDBJ databases">
        <authorList>
            <person name="Mendez C."/>
            <person name="Richter M."/>
            <person name="Ferrer M."/>
            <person name="Sanchez J."/>
        </authorList>
    </citation>
    <scope>NUCLEOTIDE SEQUENCE</scope>
</reference>
<reference evidence="1" key="2">
    <citation type="journal article" date="2014" name="ISME J.">
        <title>Microbial stratification in low pH oxic and suboxic macroscopic growths along an acid mine drainage.</title>
        <authorList>
            <person name="Mendez-Garcia C."/>
            <person name="Mesa V."/>
            <person name="Sprenger R.R."/>
            <person name="Richter M."/>
            <person name="Diez M.S."/>
            <person name="Solano J."/>
            <person name="Bargiela R."/>
            <person name="Golyshina O.V."/>
            <person name="Manteca A."/>
            <person name="Ramos J.L."/>
            <person name="Gallego J.R."/>
            <person name="Llorente I."/>
            <person name="Martins Dos Santos V.A."/>
            <person name="Jensen O.N."/>
            <person name="Pelaez A.I."/>
            <person name="Sanchez J."/>
            <person name="Ferrer M."/>
        </authorList>
    </citation>
    <scope>NUCLEOTIDE SEQUENCE</scope>
</reference>
<protein>
    <submittedName>
        <fullName evidence="1">Uncharacterized protein</fullName>
    </submittedName>
</protein>